<keyword evidence="1" id="KW-0328">Glycosyltransferase</keyword>
<name>A0A242NHH6_9GAMM</name>
<keyword evidence="2" id="KW-0808">Transferase</keyword>
<reference evidence="6 7" key="1">
    <citation type="submission" date="2017-03" db="EMBL/GenBank/DDBJ databases">
        <title>Comparative genomics of honeybee gut symbionts reveal geographically distinct and subgroup specific antibiotic resistance.</title>
        <authorList>
            <person name="Ludvigsen J."/>
            <person name="Porcellato D."/>
            <person name="Labee-Lund T.M."/>
            <person name="Amdam G.V."/>
            <person name="Rudi K."/>
        </authorList>
    </citation>
    <scope>NUCLEOTIDE SEQUENCE [LARGE SCALE GENOMIC DNA]</scope>
    <source>
        <strain evidence="4 7">A-7-12</strain>
        <strain evidence="5 6">A-9-12</strain>
    </source>
</reference>
<evidence type="ECO:0000313" key="5">
    <source>
        <dbReference type="EMBL" id="OTQ07976.1"/>
    </source>
</evidence>
<evidence type="ECO:0000313" key="4">
    <source>
        <dbReference type="EMBL" id="OTP99424.1"/>
    </source>
</evidence>
<dbReference type="InterPro" id="IPR029044">
    <property type="entry name" value="Nucleotide-diphossugar_trans"/>
</dbReference>
<sequence length="356" mass="42436">MNISPILSIIVPVYNTEKYLIKCLDSLINQTIKNIEIICINDGSTDDSQSILERYQKIDKRIKIISKINGGLSSARNIGIEHAKGQYIAFVDSDDFIELNTYERSLLHFDSPKVDLVYFSTHLVYEVNVHRIQDEQYFEHKHHGLVSLSNDVMTKMDVCTWNKIYKLSIIKKYKIRFPDRLWYEDNPFFWSYTLVSDSAFFMNDKFYHYLIRSSSIMGQYKKKGKVYHRTSHELDPLLCFEYLLDFVFKWDVLEKFKPVLIDLFQEKMFESLKYLPRNERILALNKSTEIVVKFNLKSYFSDDSFITSLFNEKYHNISKVNLYFLNKKQRFLGIWDADKYYIICFLGIKIKIRKPK</sequence>
<evidence type="ECO:0000259" key="3">
    <source>
        <dbReference type="Pfam" id="PF00535"/>
    </source>
</evidence>
<dbReference type="Pfam" id="PF00535">
    <property type="entry name" value="Glycos_transf_2"/>
    <property type="match status" value="1"/>
</dbReference>
<dbReference type="CDD" id="cd00761">
    <property type="entry name" value="Glyco_tranf_GTA_type"/>
    <property type="match status" value="1"/>
</dbReference>
<keyword evidence="6" id="KW-1185">Reference proteome</keyword>
<dbReference type="PANTHER" id="PTHR22916">
    <property type="entry name" value="GLYCOSYLTRANSFERASE"/>
    <property type="match status" value="1"/>
</dbReference>
<dbReference type="EMBL" id="NARP01000017">
    <property type="protein sequence ID" value="OTP99424.1"/>
    <property type="molecule type" value="Genomic_DNA"/>
</dbReference>
<evidence type="ECO:0000256" key="2">
    <source>
        <dbReference type="ARBA" id="ARBA00022679"/>
    </source>
</evidence>
<dbReference type="Gene3D" id="3.90.550.10">
    <property type="entry name" value="Spore Coat Polysaccharide Biosynthesis Protein SpsA, Chain A"/>
    <property type="match status" value="1"/>
</dbReference>
<dbReference type="SUPFAM" id="SSF53448">
    <property type="entry name" value="Nucleotide-diphospho-sugar transferases"/>
    <property type="match status" value="1"/>
</dbReference>
<protein>
    <recommendedName>
        <fullName evidence="3">Glycosyltransferase 2-like domain-containing protein</fullName>
    </recommendedName>
</protein>
<dbReference type="Proteomes" id="UP000194977">
    <property type="component" value="Unassembled WGS sequence"/>
</dbReference>
<evidence type="ECO:0000313" key="7">
    <source>
        <dbReference type="Proteomes" id="UP000194977"/>
    </source>
</evidence>
<gene>
    <name evidence="5" type="ORF">B6C91_13740</name>
    <name evidence="4" type="ORF">B6D08_07785</name>
</gene>
<dbReference type="RefSeq" id="WP_086301028.1">
    <property type="nucleotide sequence ID" value="NZ_CP132380.1"/>
</dbReference>
<feature type="domain" description="Glycosyltransferase 2-like" evidence="3">
    <location>
        <begin position="8"/>
        <end position="172"/>
    </location>
</feature>
<organism evidence="4 7">
    <name type="scientific">Gilliamella apicola</name>
    <dbReference type="NCBI Taxonomy" id="1196095"/>
    <lineage>
        <taxon>Bacteria</taxon>
        <taxon>Pseudomonadati</taxon>
        <taxon>Pseudomonadota</taxon>
        <taxon>Gammaproteobacteria</taxon>
        <taxon>Orbales</taxon>
        <taxon>Orbaceae</taxon>
        <taxon>Gilliamella</taxon>
    </lineage>
</organism>
<dbReference type="Proteomes" id="UP000194800">
    <property type="component" value="Unassembled WGS sequence"/>
</dbReference>
<dbReference type="EMBL" id="NART01000122">
    <property type="protein sequence ID" value="OTQ07976.1"/>
    <property type="molecule type" value="Genomic_DNA"/>
</dbReference>
<comment type="caution">
    <text evidence="4">The sequence shown here is derived from an EMBL/GenBank/DDBJ whole genome shotgun (WGS) entry which is preliminary data.</text>
</comment>
<dbReference type="OrthoDB" id="6813549at2"/>
<evidence type="ECO:0000313" key="6">
    <source>
        <dbReference type="Proteomes" id="UP000194800"/>
    </source>
</evidence>
<proteinExistence type="predicted"/>
<dbReference type="GO" id="GO:0016758">
    <property type="term" value="F:hexosyltransferase activity"/>
    <property type="evidence" value="ECO:0007669"/>
    <property type="project" value="UniProtKB-ARBA"/>
</dbReference>
<evidence type="ECO:0000256" key="1">
    <source>
        <dbReference type="ARBA" id="ARBA00022676"/>
    </source>
</evidence>
<dbReference type="PANTHER" id="PTHR22916:SF51">
    <property type="entry name" value="GLYCOSYLTRANSFERASE EPSH-RELATED"/>
    <property type="match status" value="1"/>
</dbReference>
<dbReference type="InterPro" id="IPR001173">
    <property type="entry name" value="Glyco_trans_2-like"/>
</dbReference>
<dbReference type="AlphaFoldDB" id="A0A242NHH6"/>
<accession>A0A242NHH6</accession>